<keyword evidence="1" id="KW-0500">Molybdenum</keyword>
<feature type="domain" description="Aldehyde oxidase/xanthine dehydrogenase first molybdopterin binding" evidence="2">
    <location>
        <begin position="2"/>
        <end position="169"/>
    </location>
</feature>
<feature type="domain" description="Aldehyde oxidase/xanthine dehydrogenase second molybdopterin binding" evidence="3">
    <location>
        <begin position="195"/>
        <end position="449"/>
    </location>
</feature>
<evidence type="ECO:0000259" key="3">
    <source>
        <dbReference type="Pfam" id="PF20256"/>
    </source>
</evidence>
<dbReference type="InterPro" id="IPR008274">
    <property type="entry name" value="AldOxase/xan_DH_MoCoBD1"/>
</dbReference>
<gene>
    <name evidence="4" type="primary">ORF166834</name>
</gene>
<dbReference type="EMBL" id="HACG01041886">
    <property type="protein sequence ID" value="CEK88751.1"/>
    <property type="molecule type" value="Transcribed_RNA"/>
</dbReference>
<dbReference type="Gene3D" id="3.30.365.10">
    <property type="entry name" value="Aldehyde oxidase/xanthine dehydrogenase, molybdopterin binding domain"/>
    <property type="match status" value="4"/>
</dbReference>
<dbReference type="Pfam" id="PF02738">
    <property type="entry name" value="MoCoBD_1"/>
    <property type="match status" value="1"/>
</dbReference>
<proteinExistence type="predicted"/>
<dbReference type="GO" id="GO:0016491">
    <property type="term" value="F:oxidoreductase activity"/>
    <property type="evidence" value="ECO:0007669"/>
    <property type="project" value="InterPro"/>
</dbReference>
<accession>A0A0B7B8U1</accession>
<evidence type="ECO:0000313" key="4">
    <source>
        <dbReference type="EMBL" id="CEK88751.1"/>
    </source>
</evidence>
<protein>
    <submittedName>
        <fullName evidence="4">Uncharacterized protein</fullName>
    </submittedName>
</protein>
<evidence type="ECO:0000256" key="1">
    <source>
        <dbReference type="ARBA" id="ARBA00022505"/>
    </source>
</evidence>
<dbReference type="GO" id="GO:0005506">
    <property type="term" value="F:iron ion binding"/>
    <property type="evidence" value="ECO:0007669"/>
    <property type="project" value="InterPro"/>
</dbReference>
<reference evidence="4" key="1">
    <citation type="submission" date="2014-12" db="EMBL/GenBank/DDBJ databases">
        <title>Insight into the proteome of Arion vulgaris.</title>
        <authorList>
            <person name="Aradska J."/>
            <person name="Bulat T."/>
            <person name="Smidak R."/>
            <person name="Sarate P."/>
            <person name="Gangsoo J."/>
            <person name="Sialana F."/>
            <person name="Bilban M."/>
            <person name="Lubec G."/>
        </authorList>
    </citation>
    <scope>NUCLEOTIDE SEQUENCE</scope>
    <source>
        <tissue evidence="4">Skin</tissue>
    </source>
</reference>
<name>A0A0B7B8U1_9EUPU</name>
<organism evidence="4">
    <name type="scientific">Arion vulgaris</name>
    <dbReference type="NCBI Taxonomy" id="1028688"/>
    <lineage>
        <taxon>Eukaryota</taxon>
        <taxon>Metazoa</taxon>
        <taxon>Spiralia</taxon>
        <taxon>Lophotrochozoa</taxon>
        <taxon>Mollusca</taxon>
        <taxon>Gastropoda</taxon>
        <taxon>Heterobranchia</taxon>
        <taxon>Euthyneura</taxon>
        <taxon>Panpulmonata</taxon>
        <taxon>Eupulmonata</taxon>
        <taxon>Stylommatophora</taxon>
        <taxon>Helicina</taxon>
        <taxon>Arionoidea</taxon>
        <taxon>Arionidae</taxon>
        <taxon>Arion</taxon>
    </lineage>
</organism>
<dbReference type="PANTHER" id="PTHR11908:SF132">
    <property type="entry name" value="ALDEHYDE OXIDASE 1-RELATED"/>
    <property type="match status" value="1"/>
</dbReference>
<dbReference type="InterPro" id="IPR046867">
    <property type="entry name" value="AldOxase/xan_DH_MoCoBD2"/>
</dbReference>
<dbReference type="InterPro" id="IPR016208">
    <property type="entry name" value="Ald_Oxase/xanthine_DH-like"/>
</dbReference>
<feature type="non-terminal residue" evidence="4">
    <location>
        <position position="1"/>
    </location>
</feature>
<dbReference type="AlphaFoldDB" id="A0A0B7B8U1"/>
<dbReference type="PANTHER" id="PTHR11908">
    <property type="entry name" value="XANTHINE DEHYDROGENASE"/>
    <property type="match status" value="1"/>
</dbReference>
<dbReference type="Pfam" id="PF20256">
    <property type="entry name" value="MoCoBD_2"/>
    <property type="match status" value="1"/>
</dbReference>
<evidence type="ECO:0000259" key="2">
    <source>
        <dbReference type="Pfam" id="PF02738"/>
    </source>
</evidence>
<dbReference type="SUPFAM" id="SSF56003">
    <property type="entry name" value="Molybdenum cofactor-binding domain"/>
    <property type="match status" value="1"/>
</dbReference>
<sequence>SQILGLPQSHVTVEIERLGGGFGGKITQNFLVSGLCALAAYVVGRTVKLRLDIHTTMKMLGKRSPYYAEYQVGSDNNGTLAGVVIDMYGDVGWAYTGTESPLGTREWFDNAYYCPNWLFTPIAVKTNKAVHTACRSPGSTPFMFIIESIMDHLAKSLGLDPLAVRQLNLYTTGQKIPNGMILNYCNIRQVVASLATDIGLDQRKAAVNSFNQANRWKKRGIAVMPNRFAIGWSGAQYNTHVIIHHGDGSVAIAHGGIDMGQGINTKVIQVCAFELGIPITKIWVKTSSSTINANSMTSGGSITSELCCLGVIEACKTLNQRMAPVKATMSNPTWEQLVTECYDQMIDLTAAYVTHENDPYPAHYSCYSATCVEAELDVLTGQYQLRQMDMLYDCGDSTNPELDIGQAEGGFVMGAGYFLQEDIQYDPQTGQVINASTWDYKPPLPKDLPMNFNFKFLRNAPNPSGVLGSKAVGEPPLAMAAVSLFAVKHAVEAARAEIGQDYFFPLNAPATVEQVQSLCLNNITDYTFGK</sequence>
<dbReference type="FunFam" id="3.30.365.10:FF:000008">
    <property type="entry name" value="Aldehyde oxidase1"/>
    <property type="match status" value="1"/>
</dbReference>
<dbReference type="InterPro" id="IPR037165">
    <property type="entry name" value="AldOxase/xan_DH_Mopterin-bd_sf"/>
</dbReference>